<sequence length="445" mass="49071">MAEQVPTSSIVVEGGVGELISQGPGGDKPAKKHKVLYGTLKEDISSSFVSEKKRQKLKDGKESKKKDAITPALDRIPLPALTEQMKTDRRIAAKEYSKRVRISKDSPPSVCMYTFVNGRKGICSVDITEDTQIVAAGLFDSSVYITSIGDNHLKQLKSINDLEDLDQENDINEDALYDEKHTARSFSMYGHSGPVYSVSFSPDKRSLLSSSQDSTIRLWNLGVRKNLVVYHTTTPVYQAQYCQRGGYFGTANAGNAAMVWSTDRLQPVRVFSEPLSDVTCIDYHPNCNYLVGGSDDKHVRVWDILTGFCVRTFSGHKGGVTGVKCSPDGRYIASASSDGCLMVWDLATSKLVAQQKIEPSKTMATIAFSRDSEVVALNNPYHGISFYSIESLRHATNGSADLNLSDHRINPKNFHMYSFATKNTPLLGIHFNRRNCVVGLGAFNQ</sequence>
<evidence type="ECO:0000313" key="1">
    <source>
        <dbReference type="Proteomes" id="UP000095286"/>
    </source>
</evidence>
<protein>
    <submittedName>
        <fullName evidence="2">WD_REPEATS_REGION domain-containing protein</fullName>
    </submittedName>
</protein>
<name>A0AC35UFD1_9BILA</name>
<accession>A0AC35UFD1</accession>
<evidence type="ECO:0000313" key="2">
    <source>
        <dbReference type="WBParaSite" id="RSKR_0001064100.1"/>
    </source>
</evidence>
<dbReference type="Proteomes" id="UP000095286">
    <property type="component" value="Unplaced"/>
</dbReference>
<proteinExistence type="predicted"/>
<organism evidence="1 2">
    <name type="scientific">Rhabditophanes sp. KR3021</name>
    <dbReference type="NCBI Taxonomy" id="114890"/>
    <lineage>
        <taxon>Eukaryota</taxon>
        <taxon>Metazoa</taxon>
        <taxon>Ecdysozoa</taxon>
        <taxon>Nematoda</taxon>
        <taxon>Chromadorea</taxon>
        <taxon>Rhabditida</taxon>
        <taxon>Tylenchina</taxon>
        <taxon>Panagrolaimomorpha</taxon>
        <taxon>Strongyloidoidea</taxon>
        <taxon>Alloionematidae</taxon>
        <taxon>Rhabditophanes</taxon>
    </lineage>
</organism>
<dbReference type="WBParaSite" id="RSKR_0001064100.1">
    <property type="protein sequence ID" value="RSKR_0001064100.1"/>
    <property type="gene ID" value="RSKR_0001064100"/>
</dbReference>
<reference evidence="2" key="1">
    <citation type="submission" date="2016-11" db="UniProtKB">
        <authorList>
            <consortium name="WormBaseParasite"/>
        </authorList>
    </citation>
    <scope>IDENTIFICATION</scope>
    <source>
        <strain evidence="2">KR3021</strain>
    </source>
</reference>